<organism evidence="1 2">
    <name type="scientific">Achromobacter agilis</name>
    <dbReference type="NCBI Taxonomy" id="1353888"/>
    <lineage>
        <taxon>Bacteria</taxon>
        <taxon>Pseudomonadati</taxon>
        <taxon>Pseudomonadota</taxon>
        <taxon>Betaproteobacteria</taxon>
        <taxon>Burkholderiales</taxon>
        <taxon>Alcaligenaceae</taxon>
        <taxon>Achromobacter</taxon>
    </lineage>
</organism>
<evidence type="ECO:0000313" key="1">
    <source>
        <dbReference type="EMBL" id="SSW64465.1"/>
    </source>
</evidence>
<name>A0A446C9D3_9BURK</name>
<reference evidence="1 2" key="1">
    <citation type="submission" date="2018-07" db="EMBL/GenBank/DDBJ databases">
        <authorList>
            <person name="Peeters C."/>
        </authorList>
    </citation>
    <scope>NUCLEOTIDE SEQUENCE [LARGE SCALE GENOMIC DNA]</scope>
    <source>
        <strain evidence="1 2">LMG 3411</strain>
    </source>
</reference>
<keyword evidence="2" id="KW-1185">Reference proteome</keyword>
<gene>
    <name evidence="1" type="ORF">AGI3411_01563</name>
</gene>
<dbReference type="Pfam" id="PF14903">
    <property type="entry name" value="WG_beta_rep"/>
    <property type="match status" value="1"/>
</dbReference>
<dbReference type="Proteomes" id="UP000289184">
    <property type="component" value="Unassembled WGS sequence"/>
</dbReference>
<proteinExistence type="predicted"/>
<evidence type="ECO:0000313" key="2">
    <source>
        <dbReference type="Proteomes" id="UP000289184"/>
    </source>
</evidence>
<dbReference type="InterPro" id="IPR032774">
    <property type="entry name" value="WG_beta_rep"/>
</dbReference>
<sequence>MARGGGSALEWGMLMTALLTTLALASGNPAAFELSCEYSDKTDEGVFNNAEHCAREENGGIVFNPEYLRRMQFGDDGLAPAGVAGNWRWVRQDGRSVAVLTYDNSPDEFEEGLSRGRRPEGMAYYDKQLNLALATSYAWAEPFSGGLAAVCSHCVIVPEPGGEHSMVVGGDWGAIDRQGRLVLPLRPDADSLRRELKAARAR</sequence>
<dbReference type="AlphaFoldDB" id="A0A446C9D3"/>
<dbReference type="EMBL" id="UFQB01000005">
    <property type="protein sequence ID" value="SSW64465.1"/>
    <property type="molecule type" value="Genomic_DNA"/>
</dbReference>
<protein>
    <recommendedName>
        <fullName evidence="3">WG repeat-containing protein</fullName>
    </recommendedName>
</protein>
<evidence type="ECO:0008006" key="3">
    <source>
        <dbReference type="Google" id="ProtNLM"/>
    </source>
</evidence>
<accession>A0A446C9D3</accession>